<dbReference type="Proteomes" id="UP001060170">
    <property type="component" value="Chromosome 3"/>
</dbReference>
<reference evidence="2" key="1">
    <citation type="journal article" date="2018" name="BMC Genomics">
        <title>Genomic insights into host adaptation between the wheat stripe rust pathogen (Puccinia striiformis f. sp. tritici) and the barley stripe rust pathogen (Puccinia striiformis f. sp. hordei).</title>
        <authorList>
            <person name="Xia C."/>
            <person name="Wang M."/>
            <person name="Yin C."/>
            <person name="Cornejo O.E."/>
            <person name="Hulbert S.H."/>
            <person name="Chen X."/>
        </authorList>
    </citation>
    <scope>NUCLEOTIDE SEQUENCE [LARGE SCALE GENOMIC DNA]</scope>
    <source>
        <strain evidence="2">93-210</strain>
    </source>
</reference>
<organism evidence="1 2">
    <name type="scientific">Puccinia striiformis f. sp. tritici</name>
    <dbReference type="NCBI Taxonomy" id="168172"/>
    <lineage>
        <taxon>Eukaryota</taxon>
        <taxon>Fungi</taxon>
        <taxon>Dikarya</taxon>
        <taxon>Basidiomycota</taxon>
        <taxon>Pucciniomycotina</taxon>
        <taxon>Pucciniomycetes</taxon>
        <taxon>Pucciniales</taxon>
        <taxon>Pucciniaceae</taxon>
        <taxon>Puccinia</taxon>
    </lineage>
</organism>
<name>A0ACC0ES18_9BASI</name>
<comment type="caution">
    <text evidence="1">The sequence shown here is derived from an EMBL/GenBank/DDBJ whole genome shotgun (WGS) entry which is preliminary data.</text>
</comment>
<protein>
    <submittedName>
        <fullName evidence="1">Uncharacterized protein</fullName>
    </submittedName>
</protein>
<proteinExistence type="predicted"/>
<reference evidence="1 2" key="3">
    <citation type="journal article" date="2022" name="Microbiol. Spectr.">
        <title>Folding features and dynamics of 3D genome architecture in plant fungal pathogens.</title>
        <authorList>
            <person name="Xia C."/>
        </authorList>
    </citation>
    <scope>NUCLEOTIDE SEQUENCE [LARGE SCALE GENOMIC DNA]</scope>
    <source>
        <strain evidence="1 2">93-210</strain>
    </source>
</reference>
<evidence type="ECO:0000313" key="2">
    <source>
        <dbReference type="Proteomes" id="UP001060170"/>
    </source>
</evidence>
<dbReference type="EMBL" id="CM045867">
    <property type="protein sequence ID" value="KAI7958627.1"/>
    <property type="molecule type" value="Genomic_DNA"/>
</dbReference>
<keyword evidence="2" id="KW-1185">Reference proteome</keyword>
<accession>A0ACC0ES18</accession>
<sequence length="94" mass="9815">MQFSALLAALAVFTGVLAGPLRSLPQQVHARAAVQAGQDGDWGWSGGGGSGGAYYDHAVANCPGCRNGAWRPLFSLLMFAYLTILVTSHEAFCS</sequence>
<evidence type="ECO:0000313" key="1">
    <source>
        <dbReference type="EMBL" id="KAI7958627.1"/>
    </source>
</evidence>
<reference evidence="2" key="2">
    <citation type="journal article" date="2018" name="Mol. Plant Microbe Interact.">
        <title>Genome sequence resources for the wheat stripe rust pathogen (Puccinia striiformis f. sp. tritici) and the barley stripe rust pathogen (Puccinia striiformis f. sp. hordei).</title>
        <authorList>
            <person name="Xia C."/>
            <person name="Wang M."/>
            <person name="Yin C."/>
            <person name="Cornejo O.E."/>
            <person name="Hulbert S.H."/>
            <person name="Chen X."/>
        </authorList>
    </citation>
    <scope>NUCLEOTIDE SEQUENCE [LARGE SCALE GENOMIC DNA]</scope>
    <source>
        <strain evidence="2">93-210</strain>
    </source>
</reference>
<gene>
    <name evidence="1" type="ORF">MJO28_002418</name>
</gene>